<name>A0A376GDP0_9FLAO</name>
<dbReference type="STRING" id="343874.GCA_000805695_01993"/>
<evidence type="ECO:0000313" key="8">
    <source>
        <dbReference type="Proteomes" id="UP000254737"/>
    </source>
</evidence>
<feature type="transmembrane region" description="Helical" evidence="5">
    <location>
        <begin position="229"/>
        <end position="252"/>
    </location>
</feature>
<feature type="transmembrane region" description="Helical" evidence="5">
    <location>
        <begin position="28"/>
        <end position="47"/>
    </location>
</feature>
<dbReference type="AlphaFoldDB" id="A0A376GDP0"/>
<organism evidence="7 8">
    <name type="scientific">Empedobacter falsenii</name>
    <dbReference type="NCBI Taxonomy" id="343874"/>
    <lineage>
        <taxon>Bacteria</taxon>
        <taxon>Pseudomonadati</taxon>
        <taxon>Bacteroidota</taxon>
        <taxon>Flavobacteriia</taxon>
        <taxon>Flavobacteriales</taxon>
        <taxon>Weeksellaceae</taxon>
        <taxon>Empedobacter</taxon>
    </lineage>
</organism>
<reference evidence="7 8" key="1">
    <citation type="submission" date="2018-06" db="EMBL/GenBank/DDBJ databases">
        <authorList>
            <consortium name="Pathogen Informatics"/>
            <person name="Doyle S."/>
        </authorList>
    </citation>
    <scope>NUCLEOTIDE SEQUENCE [LARGE SCALE GENOMIC DNA]</scope>
    <source>
        <strain evidence="7 8">NCTC13456</strain>
    </source>
</reference>
<dbReference type="GO" id="GO:0016020">
    <property type="term" value="C:membrane"/>
    <property type="evidence" value="ECO:0007669"/>
    <property type="project" value="UniProtKB-SubCell"/>
</dbReference>
<dbReference type="PANTHER" id="PTHR23514:SF13">
    <property type="entry name" value="INNER MEMBRANE PROTEIN YBJJ"/>
    <property type="match status" value="1"/>
</dbReference>
<dbReference type="Proteomes" id="UP000254737">
    <property type="component" value="Unassembled WGS sequence"/>
</dbReference>
<keyword evidence="2 5" id="KW-0812">Transmembrane</keyword>
<dbReference type="InterPro" id="IPR011701">
    <property type="entry name" value="MFS"/>
</dbReference>
<dbReference type="SUPFAM" id="SSF103473">
    <property type="entry name" value="MFS general substrate transporter"/>
    <property type="match status" value="1"/>
</dbReference>
<feature type="transmembrane region" description="Helical" evidence="5">
    <location>
        <begin position="59"/>
        <end position="81"/>
    </location>
</feature>
<dbReference type="InterPro" id="IPR051788">
    <property type="entry name" value="MFS_Transporter"/>
</dbReference>
<feature type="transmembrane region" description="Helical" evidence="5">
    <location>
        <begin position="151"/>
        <end position="168"/>
    </location>
</feature>
<feature type="transmembrane region" description="Helical" evidence="5">
    <location>
        <begin position="294"/>
        <end position="312"/>
    </location>
</feature>
<sequence>MQNFIILQVRILVMTEKQLRQAKKATQIIFLVCGLSLSSWAPMVPIAKDRFFLNEAELGVLLLLLGAGALLMMPLTGFLISKLGSRKVILVAALVVALILPLLLIINNVYAMGTALFAFGCCIGSIDVAMNSHGIQVQNASQKTIMSSLHGLFSVGGLLGSIGIGFLIKMGLNPVFSAILISVLLVVLVIYQYPYLLNYKSEREIIQQFSHVDEDLVVNKKSQWFNKSVLLLGLMCFIVFLAEGAMLDWSAIFLREFKGISLEFSGIGYAAFSVAMAVMRLLGDSIITKLSSKTVVVGGSLLAFLGISILVFSPWTGISVFGFVLLGIGAANIVPVFFSEGGKIDGLSPTVAIPMISTLGYAGQLVGPALLGFIAHQFSLIIAFESLALLFVIVAVVYKFRK</sequence>
<keyword evidence="4 5" id="KW-0472">Membrane</keyword>
<dbReference type="GO" id="GO:0022857">
    <property type="term" value="F:transmembrane transporter activity"/>
    <property type="evidence" value="ECO:0007669"/>
    <property type="project" value="InterPro"/>
</dbReference>
<evidence type="ECO:0000256" key="2">
    <source>
        <dbReference type="ARBA" id="ARBA00022692"/>
    </source>
</evidence>
<feature type="transmembrane region" description="Helical" evidence="5">
    <location>
        <begin position="380"/>
        <end position="398"/>
    </location>
</feature>
<accession>A0A376GDP0</accession>
<dbReference type="RefSeq" id="WP_221408234.1">
    <property type="nucleotide sequence ID" value="NZ_UFXS01000001.1"/>
</dbReference>
<evidence type="ECO:0000256" key="4">
    <source>
        <dbReference type="ARBA" id="ARBA00023136"/>
    </source>
</evidence>
<evidence type="ECO:0000256" key="5">
    <source>
        <dbReference type="SAM" id="Phobius"/>
    </source>
</evidence>
<dbReference type="Gene3D" id="1.20.1250.20">
    <property type="entry name" value="MFS general substrate transporter like domains"/>
    <property type="match status" value="2"/>
</dbReference>
<feature type="transmembrane region" description="Helical" evidence="5">
    <location>
        <begin position="350"/>
        <end position="374"/>
    </location>
</feature>
<evidence type="ECO:0000259" key="6">
    <source>
        <dbReference type="PROSITE" id="PS50850"/>
    </source>
</evidence>
<feature type="transmembrane region" description="Helical" evidence="5">
    <location>
        <begin position="112"/>
        <end position="130"/>
    </location>
</feature>
<feature type="transmembrane region" description="Helical" evidence="5">
    <location>
        <begin position="264"/>
        <end position="282"/>
    </location>
</feature>
<evidence type="ECO:0000256" key="1">
    <source>
        <dbReference type="ARBA" id="ARBA00004141"/>
    </source>
</evidence>
<proteinExistence type="predicted"/>
<feature type="domain" description="Major facilitator superfamily (MFS) profile" evidence="6">
    <location>
        <begin position="22"/>
        <end position="402"/>
    </location>
</feature>
<dbReference type="Pfam" id="PF07690">
    <property type="entry name" value="MFS_1"/>
    <property type="match status" value="1"/>
</dbReference>
<keyword evidence="3 5" id="KW-1133">Transmembrane helix</keyword>
<dbReference type="InterPro" id="IPR036259">
    <property type="entry name" value="MFS_trans_sf"/>
</dbReference>
<dbReference type="InterPro" id="IPR020846">
    <property type="entry name" value="MFS_dom"/>
</dbReference>
<dbReference type="CDD" id="cd17393">
    <property type="entry name" value="MFS_MosC_like"/>
    <property type="match status" value="1"/>
</dbReference>
<dbReference type="PROSITE" id="PS50850">
    <property type="entry name" value="MFS"/>
    <property type="match status" value="1"/>
</dbReference>
<dbReference type="PANTHER" id="PTHR23514">
    <property type="entry name" value="BYPASS OF STOP CODON PROTEIN 6"/>
    <property type="match status" value="1"/>
</dbReference>
<protein>
    <submittedName>
        <fullName evidence="7">Inner membrane protein ybjJ</fullName>
    </submittedName>
</protein>
<gene>
    <name evidence="7" type="primary">ybjJ_2</name>
    <name evidence="7" type="ORF">NCTC13456_02547</name>
</gene>
<dbReference type="EMBL" id="UFXS01000001">
    <property type="protein sequence ID" value="STD58919.1"/>
    <property type="molecule type" value="Genomic_DNA"/>
</dbReference>
<feature type="transmembrane region" description="Helical" evidence="5">
    <location>
        <begin position="318"/>
        <end position="338"/>
    </location>
</feature>
<comment type="subcellular location">
    <subcellularLocation>
        <location evidence="1">Membrane</location>
        <topology evidence="1">Multi-pass membrane protein</topology>
    </subcellularLocation>
</comment>
<evidence type="ECO:0000256" key="3">
    <source>
        <dbReference type="ARBA" id="ARBA00022989"/>
    </source>
</evidence>
<evidence type="ECO:0000313" key="7">
    <source>
        <dbReference type="EMBL" id="STD58919.1"/>
    </source>
</evidence>
<feature type="transmembrane region" description="Helical" evidence="5">
    <location>
        <begin position="88"/>
        <end position="106"/>
    </location>
</feature>
<feature type="transmembrane region" description="Helical" evidence="5">
    <location>
        <begin position="174"/>
        <end position="193"/>
    </location>
</feature>